<comment type="similarity">
    <text evidence="1">Belongs to the caleosin family.</text>
</comment>
<dbReference type="PANTHER" id="PTHR31495">
    <property type="entry name" value="PEROXYGENASE 3-RELATED"/>
    <property type="match status" value="1"/>
</dbReference>
<dbReference type="EMBL" id="JAFIMR010000005">
    <property type="protein sequence ID" value="KAI1878727.1"/>
    <property type="molecule type" value="Genomic_DNA"/>
</dbReference>
<protein>
    <submittedName>
        <fullName evidence="3">Uncharacterized protein</fullName>
    </submittedName>
</protein>
<keyword evidence="2" id="KW-0812">Transmembrane</keyword>
<dbReference type="Pfam" id="PF05042">
    <property type="entry name" value="Caleosin"/>
    <property type="match status" value="1"/>
</dbReference>
<dbReference type="GO" id="GO:0005509">
    <property type="term" value="F:calcium ion binding"/>
    <property type="evidence" value="ECO:0007669"/>
    <property type="project" value="TreeGrafter"/>
</dbReference>
<organism evidence="3 4">
    <name type="scientific">Neoarthrinium moseri</name>
    <dbReference type="NCBI Taxonomy" id="1658444"/>
    <lineage>
        <taxon>Eukaryota</taxon>
        <taxon>Fungi</taxon>
        <taxon>Dikarya</taxon>
        <taxon>Ascomycota</taxon>
        <taxon>Pezizomycotina</taxon>
        <taxon>Sordariomycetes</taxon>
        <taxon>Xylariomycetidae</taxon>
        <taxon>Amphisphaeriales</taxon>
        <taxon>Apiosporaceae</taxon>
        <taxon>Neoarthrinium</taxon>
    </lineage>
</organism>
<proteinExistence type="inferred from homology"/>
<sequence length="173" mass="19732">MKDYHIQAQGVQISPQPMSDRQALRKEVGLPIIAIRRYFNNIASFSTLLPKAGFGVLLSLLAMFIIHANFSYPTVSGWLPDPFFRVFTERTHKDKHGRNTGSYDTEGRFIPQRFEDIFSKYAGGCDYITLDDVYQLHKGQRLIMDHIGWFANIFASPLDGSSKLQLEFPELGI</sequence>
<evidence type="ECO:0000256" key="1">
    <source>
        <dbReference type="ARBA" id="ARBA00006765"/>
    </source>
</evidence>
<evidence type="ECO:0000313" key="4">
    <source>
        <dbReference type="Proteomes" id="UP000829685"/>
    </source>
</evidence>
<dbReference type="GO" id="GO:0004497">
    <property type="term" value="F:monooxygenase activity"/>
    <property type="evidence" value="ECO:0007669"/>
    <property type="project" value="TreeGrafter"/>
</dbReference>
<feature type="transmembrane region" description="Helical" evidence="2">
    <location>
        <begin position="52"/>
        <end position="70"/>
    </location>
</feature>
<comment type="caution">
    <text evidence="3">The sequence shown here is derived from an EMBL/GenBank/DDBJ whole genome shotgun (WGS) entry which is preliminary data.</text>
</comment>
<dbReference type="PANTHER" id="PTHR31495:SF0">
    <property type="entry name" value="BINDING PROTEIN CALEOSIN, PUTATIVE (AFU_ORTHOLOGUE AFUA_5G13750)-RELATED"/>
    <property type="match status" value="1"/>
</dbReference>
<keyword evidence="2" id="KW-0472">Membrane</keyword>
<dbReference type="Proteomes" id="UP000829685">
    <property type="component" value="Unassembled WGS sequence"/>
</dbReference>
<gene>
    <name evidence="3" type="ORF">JX265_002904</name>
</gene>
<keyword evidence="2" id="KW-1133">Transmembrane helix</keyword>
<evidence type="ECO:0000256" key="2">
    <source>
        <dbReference type="SAM" id="Phobius"/>
    </source>
</evidence>
<dbReference type="AlphaFoldDB" id="A0A9Q0ATK0"/>
<keyword evidence="4" id="KW-1185">Reference proteome</keyword>
<name>A0A9Q0ATK0_9PEZI</name>
<evidence type="ECO:0000313" key="3">
    <source>
        <dbReference type="EMBL" id="KAI1878727.1"/>
    </source>
</evidence>
<dbReference type="InterPro" id="IPR007736">
    <property type="entry name" value="Caleosin-related"/>
</dbReference>
<accession>A0A9Q0ATK0</accession>
<reference evidence="3" key="1">
    <citation type="submission" date="2021-03" db="EMBL/GenBank/DDBJ databases">
        <title>Revisited historic fungal species revealed as producer of novel bioactive compounds through whole genome sequencing and comparative genomics.</title>
        <authorList>
            <person name="Vignolle G.A."/>
            <person name="Hochenegger N."/>
            <person name="Mach R.L."/>
            <person name="Mach-Aigner A.R."/>
            <person name="Javad Rahimi M."/>
            <person name="Salim K.A."/>
            <person name="Chan C.M."/>
            <person name="Lim L.B.L."/>
            <person name="Cai F."/>
            <person name="Druzhinina I.S."/>
            <person name="U'Ren J.M."/>
            <person name="Derntl C."/>
        </authorList>
    </citation>
    <scope>NUCLEOTIDE SEQUENCE</scope>
    <source>
        <strain evidence="3">TUCIM 5799</strain>
    </source>
</reference>